<gene>
    <name evidence="9" type="ORF">NG895_18200</name>
</gene>
<evidence type="ECO:0000313" key="10">
    <source>
        <dbReference type="Proteomes" id="UP001155241"/>
    </source>
</evidence>
<dbReference type="Gene3D" id="3.30.565.10">
    <property type="entry name" value="Histidine kinase-like ATPase, C-terminal domain"/>
    <property type="match status" value="1"/>
</dbReference>
<protein>
    <recommendedName>
        <fullName evidence="2">histidine kinase</fullName>
        <ecNumber evidence="2">2.7.13.3</ecNumber>
    </recommendedName>
</protein>
<feature type="domain" description="PAS" evidence="8">
    <location>
        <begin position="492"/>
        <end position="568"/>
    </location>
</feature>
<dbReference type="GO" id="GO:0000160">
    <property type="term" value="P:phosphorelay signal transduction system"/>
    <property type="evidence" value="ECO:0007669"/>
    <property type="project" value="InterPro"/>
</dbReference>
<dbReference type="InterPro" id="IPR044398">
    <property type="entry name" value="Globin-sensor_dom"/>
</dbReference>
<dbReference type="SUPFAM" id="SSF55785">
    <property type="entry name" value="PYP-like sensor domain (PAS domain)"/>
    <property type="match status" value="1"/>
</dbReference>
<dbReference type="PRINTS" id="PR00344">
    <property type="entry name" value="BCTRLSENSOR"/>
</dbReference>
<comment type="caution">
    <text evidence="9">The sequence shown here is derived from an EMBL/GenBank/DDBJ whole genome shotgun (WGS) entry which is preliminary data.</text>
</comment>
<dbReference type="Pfam" id="PF00072">
    <property type="entry name" value="Response_reg"/>
    <property type="match status" value="1"/>
</dbReference>
<dbReference type="EC" id="2.7.13.3" evidence="2"/>
<dbReference type="GO" id="GO:0004673">
    <property type="term" value="F:protein histidine kinase activity"/>
    <property type="evidence" value="ECO:0007669"/>
    <property type="project" value="UniProtKB-EC"/>
</dbReference>
<dbReference type="InterPro" id="IPR039379">
    <property type="entry name" value="Protoglobin_sensor_dom"/>
</dbReference>
<dbReference type="InterPro" id="IPR035965">
    <property type="entry name" value="PAS-like_dom_sf"/>
</dbReference>
<dbReference type="SUPFAM" id="SSF46458">
    <property type="entry name" value="Globin-like"/>
    <property type="match status" value="2"/>
</dbReference>
<reference evidence="9" key="1">
    <citation type="submission" date="2022-06" db="EMBL/GenBank/DDBJ databases">
        <title>Aeoliella straminimaris, a novel planctomycete from sediments.</title>
        <authorList>
            <person name="Vitorino I.R."/>
            <person name="Lage O.M."/>
        </authorList>
    </citation>
    <scope>NUCLEOTIDE SEQUENCE</scope>
    <source>
        <strain evidence="9">ICT_H6.2</strain>
    </source>
</reference>
<dbReference type="InterPro" id="IPR036890">
    <property type="entry name" value="HATPase_C_sf"/>
</dbReference>
<evidence type="ECO:0000256" key="2">
    <source>
        <dbReference type="ARBA" id="ARBA00012438"/>
    </source>
</evidence>
<dbReference type="Gene3D" id="3.40.50.2300">
    <property type="match status" value="1"/>
</dbReference>
<comment type="catalytic activity">
    <reaction evidence="1">
        <text>ATP + protein L-histidine = ADP + protein N-phospho-L-histidine.</text>
        <dbReference type="EC" id="2.7.13.3"/>
    </reaction>
</comment>
<dbReference type="Gene3D" id="1.10.490.10">
    <property type="entry name" value="Globins"/>
    <property type="match status" value="2"/>
</dbReference>
<dbReference type="Pfam" id="PF11563">
    <property type="entry name" value="Protoglobin"/>
    <property type="match status" value="2"/>
</dbReference>
<feature type="domain" description="Response regulatory" evidence="7">
    <location>
        <begin position="864"/>
        <end position="978"/>
    </location>
</feature>
<dbReference type="PRINTS" id="PR00038">
    <property type="entry name" value="HTHLUXR"/>
</dbReference>
<dbReference type="SUPFAM" id="SSF46894">
    <property type="entry name" value="C-terminal effector domain of the bipartite response regulators"/>
    <property type="match status" value="1"/>
</dbReference>
<keyword evidence="10" id="KW-1185">Reference proteome</keyword>
<evidence type="ECO:0000259" key="7">
    <source>
        <dbReference type="PROSITE" id="PS50110"/>
    </source>
</evidence>
<dbReference type="PROSITE" id="PS50043">
    <property type="entry name" value="HTH_LUXR_2"/>
    <property type="match status" value="1"/>
</dbReference>
<sequence>MDRQVEGESHDSWRVDAATMHSRLSLIGISQSDRATLQEFWPRAEVASGALLNDFYQRFIATPELAAILGNPERVKKLVALQTDYLRSVFCDTMDEKYAGNRLRIGARHHQLHVAPQWYLAACAHLMCGFASLAFATGRSPQDGIAITDALVKALLFDACLMLESYGRCEDVDVMESIRKETATSQLVEGDTQGGSRRDTTAEDASFGMTRVQLDEKEFNQRASFLGLDKAQLELLPTIAPAVSKAMPGVLQDFYDVIQSTPELAGHVSSDRLERLLGQVASYWQELLRGQIDSLYATSRIRIGVVHEQIGLAPQWYLAGLARQVSGLLRALPADKPTTAPAIDALLRVVIMDTTFVINAYMEARANRLLQLRGFAQRLIGRLTSAVAILDSECRILFANEELVSMAGIDPGLLYFMKLEDAVPVKGLTQTVNDICEKRQERATMVQKLGERSFRLTVTLLEGSPSKDDRKVAVVLDDVSEVIRMGNSIESSTQHLNRLANAVAAVLWEMDGNTQVLTSLSRGSFELLGWRDVSLLGRPHAWVDVIVPEDRDMFLAACDSLHSLPQTSCEYRMATAEGRIICVSSRLSRMPSNSSGLRIAAVTTDVTHTRQVDRLRLASLEAFTSRMCGVTQSAMSAIQSNLEELQRSDAAQNGSPGSLNHTLNEVKRVSSILSSLTAFTGRQPLQVRDSNLNATLNAVLPELRILAGEEMELDSQLGSELPLCRLDPDEFLLIVSQLIDNSRQATSGRGRVVLSTSCREHGEQPSSGTPRSQSWVELSVTDNGVGMPGEVRRRAIEPFYSAFRQENRYGLGLSMVHGYVTQCGGYLTLRSIRSKGTTVTMHFPMSNREVPLVHVGIHAVAPAKVLVVDSDPQVLQSTAAIVRDLGYSIRVASDVAEALDVAEKEEIDVLITELSLPGATDGIGLSNMVASISPDVGAILISDTRAVDITSQGAEVVQFVMLKPLPPEDLNNYIQEIVAGKVKRLGELVRLSAREREVLQFIATGKSQAEVGRMLGISERTVEQHVRGARQKLRAANTIDAVVQAIRQREIVP</sequence>
<dbReference type="PROSITE" id="PS50112">
    <property type="entry name" value="PAS"/>
    <property type="match status" value="1"/>
</dbReference>
<dbReference type="InterPro" id="IPR016032">
    <property type="entry name" value="Sig_transdc_resp-reg_C-effctor"/>
</dbReference>
<dbReference type="Proteomes" id="UP001155241">
    <property type="component" value="Unassembled WGS sequence"/>
</dbReference>
<evidence type="ECO:0000259" key="8">
    <source>
        <dbReference type="PROSITE" id="PS50112"/>
    </source>
</evidence>
<name>A0A9X2JH96_9BACT</name>
<dbReference type="SUPFAM" id="SSF55874">
    <property type="entry name" value="ATPase domain of HSP90 chaperone/DNA topoisomerase II/histidine kinase"/>
    <property type="match status" value="1"/>
</dbReference>
<dbReference type="InterPro" id="IPR011006">
    <property type="entry name" value="CheY-like_superfamily"/>
</dbReference>
<dbReference type="Pfam" id="PF02518">
    <property type="entry name" value="HATPase_c"/>
    <property type="match status" value="1"/>
</dbReference>
<proteinExistence type="predicted"/>
<dbReference type="AlphaFoldDB" id="A0A9X2JH96"/>
<organism evidence="9 10">
    <name type="scientific">Aeoliella straminimaris</name>
    <dbReference type="NCBI Taxonomy" id="2954799"/>
    <lineage>
        <taxon>Bacteria</taxon>
        <taxon>Pseudomonadati</taxon>
        <taxon>Planctomycetota</taxon>
        <taxon>Planctomycetia</taxon>
        <taxon>Pirellulales</taxon>
        <taxon>Lacipirellulaceae</taxon>
        <taxon>Aeoliella</taxon>
    </lineage>
</organism>
<dbReference type="InterPro" id="IPR003594">
    <property type="entry name" value="HATPase_dom"/>
</dbReference>
<evidence type="ECO:0000256" key="4">
    <source>
        <dbReference type="PROSITE-ProRule" id="PRU00169"/>
    </source>
</evidence>
<dbReference type="InterPro" id="IPR004358">
    <property type="entry name" value="Sig_transdc_His_kin-like_C"/>
</dbReference>
<dbReference type="InterPro" id="IPR036388">
    <property type="entry name" value="WH-like_DNA-bd_sf"/>
</dbReference>
<dbReference type="InterPro" id="IPR013655">
    <property type="entry name" value="PAS_fold_3"/>
</dbReference>
<dbReference type="Pfam" id="PF08447">
    <property type="entry name" value="PAS_3"/>
    <property type="match status" value="1"/>
</dbReference>
<evidence type="ECO:0000259" key="5">
    <source>
        <dbReference type="PROSITE" id="PS50043"/>
    </source>
</evidence>
<dbReference type="EMBL" id="JAMXLR010000061">
    <property type="protein sequence ID" value="MCO6045835.1"/>
    <property type="molecule type" value="Genomic_DNA"/>
</dbReference>
<dbReference type="PANTHER" id="PTHR43065">
    <property type="entry name" value="SENSOR HISTIDINE KINASE"/>
    <property type="match status" value="1"/>
</dbReference>
<dbReference type="CDD" id="cd01068">
    <property type="entry name" value="globin_sensor"/>
    <property type="match status" value="2"/>
</dbReference>
<dbReference type="Pfam" id="PF00196">
    <property type="entry name" value="GerE"/>
    <property type="match status" value="1"/>
</dbReference>
<dbReference type="InterPro" id="IPR001789">
    <property type="entry name" value="Sig_transdc_resp-reg_receiver"/>
</dbReference>
<keyword evidence="3" id="KW-0238">DNA-binding</keyword>
<dbReference type="GO" id="GO:0019825">
    <property type="term" value="F:oxygen binding"/>
    <property type="evidence" value="ECO:0007669"/>
    <property type="project" value="InterPro"/>
</dbReference>
<dbReference type="SMART" id="SM00091">
    <property type="entry name" value="PAS"/>
    <property type="match status" value="2"/>
</dbReference>
<evidence type="ECO:0000313" key="9">
    <source>
        <dbReference type="EMBL" id="MCO6045835.1"/>
    </source>
</evidence>
<dbReference type="SMART" id="SM00387">
    <property type="entry name" value="HATPase_c"/>
    <property type="match status" value="1"/>
</dbReference>
<feature type="domain" description="HTH luxR-type" evidence="5">
    <location>
        <begin position="984"/>
        <end position="1049"/>
    </location>
</feature>
<dbReference type="PANTHER" id="PTHR43065:SF42">
    <property type="entry name" value="TWO-COMPONENT SENSOR PPRA"/>
    <property type="match status" value="1"/>
</dbReference>
<dbReference type="SMART" id="SM00421">
    <property type="entry name" value="HTH_LUXR"/>
    <property type="match status" value="1"/>
</dbReference>
<dbReference type="SUPFAM" id="SSF52172">
    <property type="entry name" value="CheY-like"/>
    <property type="match status" value="1"/>
</dbReference>
<feature type="domain" description="Histidine kinase" evidence="6">
    <location>
        <begin position="626"/>
        <end position="847"/>
    </location>
</feature>
<dbReference type="SMART" id="SM00448">
    <property type="entry name" value="REC"/>
    <property type="match status" value="1"/>
</dbReference>
<comment type="caution">
    <text evidence="4">Lacks conserved residue(s) required for the propagation of feature annotation.</text>
</comment>
<accession>A0A9X2JH96</accession>
<dbReference type="InterPro" id="IPR009050">
    <property type="entry name" value="Globin-like_sf"/>
</dbReference>
<dbReference type="PROSITE" id="PS50109">
    <property type="entry name" value="HIS_KIN"/>
    <property type="match status" value="1"/>
</dbReference>
<dbReference type="InterPro" id="IPR005467">
    <property type="entry name" value="His_kinase_dom"/>
</dbReference>
<dbReference type="InterPro" id="IPR000014">
    <property type="entry name" value="PAS"/>
</dbReference>
<evidence type="ECO:0000256" key="3">
    <source>
        <dbReference type="ARBA" id="ARBA00023125"/>
    </source>
</evidence>
<dbReference type="GO" id="GO:0006355">
    <property type="term" value="P:regulation of DNA-templated transcription"/>
    <property type="evidence" value="ECO:0007669"/>
    <property type="project" value="InterPro"/>
</dbReference>
<dbReference type="GO" id="GO:0020037">
    <property type="term" value="F:heme binding"/>
    <property type="evidence" value="ECO:0007669"/>
    <property type="project" value="InterPro"/>
</dbReference>
<dbReference type="CDD" id="cd06170">
    <property type="entry name" value="LuxR_C_like"/>
    <property type="match status" value="1"/>
</dbReference>
<dbReference type="Gene3D" id="3.30.450.20">
    <property type="entry name" value="PAS domain"/>
    <property type="match status" value="1"/>
</dbReference>
<dbReference type="Gene3D" id="1.10.10.10">
    <property type="entry name" value="Winged helix-like DNA-binding domain superfamily/Winged helix DNA-binding domain"/>
    <property type="match status" value="1"/>
</dbReference>
<dbReference type="InterPro" id="IPR012292">
    <property type="entry name" value="Globin/Proto"/>
</dbReference>
<dbReference type="PROSITE" id="PS50110">
    <property type="entry name" value="RESPONSE_REGULATORY"/>
    <property type="match status" value="1"/>
</dbReference>
<dbReference type="RefSeq" id="WP_252853944.1">
    <property type="nucleotide sequence ID" value="NZ_JAMXLR010000061.1"/>
</dbReference>
<dbReference type="GO" id="GO:0003677">
    <property type="term" value="F:DNA binding"/>
    <property type="evidence" value="ECO:0007669"/>
    <property type="project" value="UniProtKB-KW"/>
</dbReference>
<evidence type="ECO:0000259" key="6">
    <source>
        <dbReference type="PROSITE" id="PS50109"/>
    </source>
</evidence>
<evidence type="ECO:0000256" key="1">
    <source>
        <dbReference type="ARBA" id="ARBA00000085"/>
    </source>
</evidence>
<dbReference type="InterPro" id="IPR000792">
    <property type="entry name" value="Tscrpt_reg_LuxR_C"/>
</dbReference>